<keyword evidence="10" id="KW-1185">Reference proteome</keyword>
<evidence type="ECO:0000256" key="3">
    <source>
        <dbReference type="ARBA" id="ARBA00019077"/>
    </source>
</evidence>
<name>A0ABT6XA00_9BURK</name>
<dbReference type="SUPFAM" id="SSF53756">
    <property type="entry name" value="UDP-Glycosyltransferase/glycogen phosphorylase"/>
    <property type="match status" value="1"/>
</dbReference>
<comment type="catalytic activity">
    <reaction evidence="6 7">
        <text>lipid IVA (E. coli) + CMP-3-deoxy-beta-D-manno-octulosonate = alpha-Kdo-(2-&gt;6)-lipid IVA (E. coli) + CMP + H(+)</text>
        <dbReference type="Rhea" id="RHEA:28066"/>
        <dbReference type="ChEBI" id="CHEBI:15378"/>
        <dbReference type="ChEBI" id="CHEBI:58603"/>
        <dbReference type="ChEBI" id="CHEBI:60364"/>
        <dbReference type="ChEBI" id="CHEBI:60377"/>
        <dbReference type="ChEBI" id="CHEBI:85987"/>
        <dbReference type="EC" id="2.4.99.12"/>
    </reaction>
</comment>
<dbReference type="Gene3D" id="3.40.50.11720">
    <property type="entry name" value="3-Deoxy-D-manno-octulosonic-acid transferase, N-terminal domain"/>
    <property type="match status" value="1"/>
</dbReference>
<comment type="subcellular location">
    <subcellularLocation>
        <location evidence="7">Cell membrane</location>
    </subcellularLocation>
</comment>
<evidence type="ECO:0000256" key="2">
    <source>
        <dbReference type="ARBA" id="ARBA00012621"/>
    </source>
</evidence>
<comment type="similarity">
    <text evidence="7">Belongs to the glycosyltransferase group 1 family.</text>
</comment>
<proteinExistence type="inferred from homology"/>
<evidence type="ECO:0000256" key="4">
    <source>
        <dbReference type="ARBA" id="ARBA00022679"/>
    </source>
</evidence>
<dbReference type="Proteomes" id="UP001431902">
    <property type="component" value="Unassembled WGS sequence"/>
</dbReference>
<evidence type="ECO:0000256" key="7">
    <source>
        <dbReference type="RuleBase" id="RU365103"/>
    </source>
</evidence>
<keyword evidence="7" id="KW-0448">Lipopolysaccharide biosynthesis</keyword>
<keyword evidence="4 7" id="KW-0808">Transferase</keyword>
<dbReference type="InterPro" id="IPR038107">
    <property type="entry name" value="Glycos_transf_N_sf"/>
</dbReference>
<comment type="pathway">
    <text evidence="1 7">Bacterial outer membrane biogenesis; LPS core biosynthesis.</text>
</comment>
<evidence type="ECO:0000256" key="6">
    <source>
        <dbReference type="ARBA" id="ARBA00049183"/>
    </source>
</evidence>
<evidence type="ECO:0000256" key="1">
    <source>
        <dbReference type="ARBA" id="ARBA00004713"/>
    </source>
</evidence>
<dbReference type="Pfam" id="PF04413">
    <property type="entry name" value="Glycos_transf_N"/>
    <property type="match status" value="1"/>
</dbReference>
<reference evidence="9" key="1">
    <citation type="submission" date="2023-05" db="EMBL/GenBank/DDBJ databases">
        <title>Limnohabitans sp. strain HM2-2 Genome sequencing and assembly.</title>
        <authorList>
            <person name="Jung Y."/>
        </authorList>
    </citation>
    <scope>NUCLEOTIDE SEQUENCE</scope>
    <source>
        <strain evidence="9">HM2-2</strain>
    </source>
</reference>
<dbReference type="PANTHER" id="PTHR42755">
    <property type="entry name" value="3-DEOXY-MANNO-OCTULOSONATE CYTIDYLYLTRANSFERASE"/>
    <property type="match status" value="1"/>
</dbReference>
<dbReference type="EMBL" id="JASGBH010000010">
    <property type="protein sequence ID" value="MDI9234843.1"/>
    <property type="molecule type" value="Genomic_DNA"/>
</dbReference>
<dbReference type="GO" id="GO:0043842">
    <property type="term" value="F:Kdo transferase activity"/>
    <property type="evidence" value="ECO:0007669"/>
    <property type="project" value="UniProtKB-EC"/>
</dbReference>
<feature type="domain" description="3-deoxy-D-manno-octulosonic-acid transferase N-terminal" evidence="8">
    <location>
        <begin position="25"/>
        <end position="200"/>
    </location>
</feature>
<dbReference type="InterPro" id="IPR007507">
    <property type="entry name" value="Glycos_transf_N"/>
</dbReference>
<evidence type="ECO:0000313" key="9">
    <source>
        <dbReference type="EMBL" id="MDI9234843.1"/>
    </source>
</evidence>
<dbReference type="EC" id="2.4.99.12" evidence="2 7"/>
<keyword evidence="7" id="KW-1003">Cell membrane</keyword>
<comment type="function">
    <text evidence="7">Involved in lipopolysaccharide (LPS) biosynthesis. Catalyzes the transfer of 3-deoxy-D-manno-octulosonate (Kdo) residue(s) from CMP-Kdo to lipid IV(A), the tetraacyldisaccharide-1,4'-bisphosphate precursor of lipid A.</text>
</comment>
<evidence type="ECO:0000256" key="5">
    <source>
        <dbReference type="ARBA" id="ARBA00031445"/>
    </source>
</evidence>
<dbReference type="Gene3D" id="3.40.50.2000">
    <property type="entry name" value="Glycogen Phosphorylase B"/>
    <property type="match status" value="1"/>
</dbReference>
<keyword evidence="7" id="KW-0472">Membrane</keyword>
<protein>
    <recommendedName>
        <fullName evidence="3 7">3-deoxy-D-manno-octulosonic acid transferase</fullName>
        <shortName evidence="7">Kdo transferase</shortName>
        <ecNumber evidence="2 7">2.4.99.12</ecNumber>
    </recommendedName>
    <alternativeName>
        <fullName evidence="5 7">Lipid IV(A) 3-deoxy-D-manno-octulosonic acid transferase</fullName>
    </alternativeName>
</protein>
<accession>A0ABT6XA00</accession>
<gene>
    <name evidence="9" type="ORF">QLQ16_13480</name>
</gene>
<organism evidence="9 10">
    <name type="scientific">Limnohabitans lacus</name>
    <dbReference type="NCBI Taxonomy" id="3045173"/>
    <lineage>
        <taxon>Bacteria</taxon>
        <taxon>Pseudomonadati</taxon>
        <taxon>Pseudomonadota</taxon>
        <taxon>Betaproteobacteria</taxon>
        <taxon>Burkholderiales</taxon>
        <taxon>Comamonadaceae</taxon>
        <taxon>Limnohabitans</taxon>
    </lineage>
</organism>
<evidence type="ECO:0000313" key="10">
    <source>
        <dbReference type="Proteomes" id="UP001431902"/>
    </source>
</evidence>
<evidence type="ECO:0000259" key="8">
    <source>
        <dbReference type="Pfam" id="PF04413"/>
    </source>
</evidence>
<dbReference type="InterPro" id="IPR039901">
    <property type="entry name" value="Kdotransferase"/>
</dbReference>
<dbReference type="PANTHER" id="PTHR42755:SF1">
    <property type="entry name" value="3-DEOXY-D-MANNO-OCTULOSONIC ACID TRANSFERASE, MITOCHONDRIAL-RELATED"/>
    <property type="match status" value="1"/>
</dbReference>
<comment type="caution">
    <text evidence="9">The sequence shown here is derived from an EMBL/GenBank/DDBJ whole genome shotgun (WGS) entry which is preliminary data.</text>
</comment>
<keyword evidence="9" id="KW-0328">Glycosyltransferase</keyword>
<sequence length="435" mass="47371">MGALQPLLRRKLQRRGQQEPGYLHQVPQRFGVYDTPVKAGAVWVHAVSLGETRAAALLVHALRQHMPGMRLLLTHSTATGWAQGQALLQPGDVQAWLPWDTPEATRRFLQRHQPHCGVLMETEVWPSLVQACRIHGVPLFLANARLNDKSFHSAQRWSWLSGPAYRGLRGVLAQSNADAKRLRALGARVDAVLGNLKFDVQPQPVAQANAQRWRSQWSRLGQPRPVIMLASTREGEEALWLEALAANAARMQAFADAGVLWLLVPRHPQRFDEVHQQVVAKGCSVFRRSALPADGAWPAQATDAQVWLGDSLGEMPQYFHAADMALLGGSFMPLGGQNLIEAAAFGCPIIMGPHTFNFAEASEQAQSAGAAQRVADMDGALNQALAWLSDRAALAQAQQAGLDMVAQGRGAADRYAQEIVRQLSDSQVGGLSHGA</sequence>